<dbReference type="NCBIfam" id="TIGR00996">
    <property type="entry name" value="Mtu_fam_mce"/>
    <property type="match status" value="1"/>
</dbReference>
<dbReference type="RefSeq" id="WP_070353869.1">
    <property type="nucleotide sequence ID" value="NZ_CP043474.1"/>
</dbReference>
<gene>
    <name evidence="4" type="ORF">BEL07_14845</name>
</gene>
<evidence type="ECO:0000259" key="2">
    <source>
        <dbReference type="Pfam" id="PF02470"/>
    </source>
</evidence>
<evidence type="ECO:0000259" key="3">
    <source>
        <dbReference type="Pfam" id="PF11887"/>
    </source>
</evidence>
<feature type="domain" description="Mammalian cell entry C-terminal" evidence="3">
    <location>
        <begin position="120"/>
        <end position="307"/>
    </location>
</feature>
<dbReference type="Pfam" id="PF11887">
    <property type="entry name" value="Mce4_CUP1"/>
    <property type="match status" value="1"/>
</dbReference>
<dbReference type="Pfam" id="PF02470">
    <property type="entry name" value="MlaD"/>
    <property type="match status" value="1"/>
</dbReference>
<protein>
    <submittedName>
        <fullName evidence="4">Mammalian cell entry protein</fullName>
    </submittedName>
</protein>
<sequence length="504" mass="52372">MTVRSRRWLIPAIVAALVVALIGVGLAVRALFYAPTTITAFFPTATAIYPGDDVRVSGVKVGTIDTIEPEGTRTKLVLHVDHGVAVPADAKAVIVAQNLVAARYVQLTPAYRASEGGPTMADDAVIPQDRTAVPVEWDEVKRQLERLATDLGPSGDTSTTSVGRFIDSAANALDGNGDKLRSTLTELSGVARTLAEGSGDFVATVKNLQVFVTALRDSNQQIVQLNDRLATLSSVLDGSRSDLDAALTNLSVAISDVKRFVSGTRAQTVEQVQGLAQVTQTLVSVKDDLEQVLHVTPNAFANAYNIYDPDTGTPRGGFSIPNLASPMQFVCGMIGATQNTTAPETAKLCHDYLGPALRLLNLNYIPVPINPYLAKSASPENIIYSDPKLAPGGEGGVPQPPEIPPVVSAYTGLNGDVPPPPGMGPPGVPLPTNERLPVAPFPALYPGAPVPTDPPRIGPPPPGAPAAPAPVESAPPSLPGMLLPAEAQPAGPPPGPLLPAEGTP</sequence>
<dbReference type="InterPro" id="IPR052336">
    <property type="entry name" value="MlaD_Phospholipid_Transporter"/>
</dbReference>
<proteinExistence type="predicted"/>
<accession>A0A1E8Q558</accession>
<name>A0A1E8Q558_9MYCO</name>
<comment type="caution">
    <text evidence="4">The sequence shown here is derived from an EMBL/GenBank/DDBJ whole genome shotgun (WGS) entry which is preliminary data.</text>
</comment>
<dbReference type="InterPro" id="IPR005693">
    <property type="entry name" value="Mce"/>
</dbReference>
<evidence type="ECO:0000313" key="5">
    <source>
        <dbReference type="Proteomes" id="UP000178953"/>
    </source>
</evidence>
<dbReference type="InterPro" id="IPR024516">
    <property type="entry name" value="Mce_C"/>
</dbReference>
<dbReference type="Proteomes" id="UP000178953">
    <property type="component" value="Unassembled WGS sequence"/>
</dbReference>
<feature type="compositionally biased region" description="Pro residues" evidence="1">
    <location>
        <begin position="448"/>
        <end position="468"/>
    </location>
</feature>
<evidence type="ECO:0000256" key="1">
    <source>
        <dbReference type="SAM" id="MobiDB-lite"/>
    </source>
</evidence>
<feature type="compositionally biased region" description="Pro residues" evidence="1">
    <location>
        <begin position="417"/>
        <end position="429"/>
    </location>
</feature>
<dbReference type="GO" id="GO:0005576">
    <property type="term" value="C:extracellular region"/>
    <property type="evidence" value="ECO:0007669"/>
    <property type="project" value="TreeGrafter"/>
</dbReference>
<dbReference type="AlphaFoldDB" id="A0A1E8Q558"/>
<feature type="domain" description="Mce/MlaD" evidence="2">
    <location>
        <begin position="35"/>
        <end position="109"/>
    </location>
</feature>
<reference evidence="4 5" key="1">
    <citation type="submission" date="2016-09" db="EMBL/GenBank/DDBJ databases">
        <title>genome sequence of Mycobacterium sp. 739 SCH.</title>
        <authorList>
            <person name="Greninger A.L."/>
            <person name="Qin X."/>
            <person name="Jerome K."/>
            <person name="Vora S."/>
            <person name="Quinn K."/>
        </authorList>
    </citation>
    <scope>NUCLEOTIDE SEQUENCE [LARGE SCALE GENOMIC DNA]</scope>
    <source>
        <strain evidence="4 5">SCH</strain>
    </source>
</reference>
<dbReference type="PANTHER" id="PTHR33371">
    <property type="entry name" value="INTERMEMBRANE PHOSPHOLIPID TRANSPORT SYSTEM BINDING PROTEIN MLAD-RELATED"/>
    <property type="match status" value="1"/>
</dbReference>
<evidence type="ECO:0000313" key="4">
    <source>
        <dbReference type="EMBL" id="OFJ53014.1"/>
    </source>
</evidence>
<feature type="region of interest" description="Disordered" evidence="1">
    <location>
        <begin position="392"/>
        <end position="504"/>
    </location>
</feature>
<dbReference type="OrthoDB" id="4516955at2"/>
<dbReference type="PANTHER" id="PTHR33371:SF4">
    <property type="entry name" value="INTERMEMBRANE PHOSPHOLIPID TRANSPORT SYSTEM BINDING PROTEIN MLAD"/>
    <property type="match status" value="1"/>
</dbReference>
<dbReference type="InterPro" id="IPR003399">
    <property type="entry name" value="Mce/MlaD"/>
</dbReference>
<organism evidence="4 5">
    <name type="scientific">Mycolicibacterium grossiae</name>
    <dbReference type="NCBI Taxonomy" id="1552759"/>
    <lineage>
        <taxon>Bacteria</taxon>
        <taxon>Bacillati</taxon>
        <taxon>Actinomycetota</taxon>
        <taxon>Actinomycetes</taxon>
        <taxon>Mycobacteriales</taxon>
        <taxon>Mycobacteriaceae</taxon>
        <taxon>Mycolicibacterium</taxon>
    </lineage>
</organism>
<dbReference type="EMBL" id="MCHX01000031">
    <property type="protein sequence ID" value="OFJ53014.1"/>
    <property type="molecule type" value="Genomic_DNA"/>
</dbReference>
<keyword evidence="5" id="KW-1185">Reference proteome</keyword>